<dbReference type="InParanoid" id="K5W6V0"/>
<accession>K5W6V0</accession>
<evidence type="ECO:0008006" key="3">
    <source>
        <dbReference type="Google" id="ProtNLM"/>
    </source>
</evidence>
<protein>
    <recommendedName>
        <fullName evidence="3">Dol-P-Man:Man(5)GlcNAc(2)-PP-Dol alpha-1,3-mannosyltransferase</fullName>
    </recommendedName>
</protein>
<dbReference type="EMBL" id="JH930469">
    <property type="protein sequence ID" value="EKM59668.1"/>
    <property type="molecule type" value="Genomic_DNA"/>
</dbReference>
<proteinExistence type="predicted"/>
<dbReference type="PANTHER" id="PTHR28180:SF2">
    <property type="entry name" value="PEROXISOMAL PROTEIN 2"/>
    <property type="match status" value="1"/>
</dbReference>
<dbReference type="Gene3D" id="1.20.1290.10">
    <property type="entry name" value="AhpD-like"/>
    <property type="match status" value="1"/>
</dbReference>
<keyword evidence="2" id="KW-1185">Reference proteome</keyword>
<dbReference type="AlphaFoldDB" id="K5W6V0"/>
<dbReference type="RefSeq" id="XP_007392226.1">
    <property type="nucleotide sequence ID" value="XM_007392164.1"/>
</dbReference>
<evidence type="ECO:0000313" key="1">
    <source>
        <dbReference type="EMBL" id="EKM59668.1"/>
    </source>
</evidence>
<dbReference type="KEGG" id="pco:PHACADRAFT_250311"/>
<dbReference type="HOGENOM" id="CLU_069193_0_0_1"/>
<evidence type="ECO:0000313" key="2">
    <source>
        <dbReference type="Proteomes" id="UP000008370"/>
    </source>
</evidence>
<dbReference type="InterPro" id="IPR052999">
    <property type="entry name" value="PTS1_Protein"/>
</dbReference>
<name>K5W6V0_PHACS</name>
<dbReference type="GeneID" id="18914890"/>
<sequence>MVVKHLPPVVKRLVTLRNPNLPPAPPISKLSAVLRSTFDDARTKKAETGWLTLTTCALLTANVPSSVGYLYKFATRADPEDAASRRSLPDAVNKAALMRESALKSCIFVGVPRTILSLAGLQEVMEGDVKAQLRTESKRSPTPQNIDEITARGRALWQSIYTPHDVKLYNKLGSYHPDFIEFIITAYGSVLAPFPGGPGEQGNLSRALGSVVGTACLRAEEQVGPQLISHVFGLLKARDIEGLSEEDYWLATDEGTEWVIRTTDAILDVVKPEQSEKPAARL</sequence>
<dbReference type="InterPro" id="IPR029032">
    <property type="entry name" value="AhpD-like"/>
</dbReference>
<organism evidence="1 2">
    <name type="scientific">Phanerochaete carnosa (strain HHB-10118-sp)</name>
    <name type="common">White-rot fungus</name>
    <name type="synonym">Peniophora carnosa</name>
    <dbReference type="NCBI Taxonomy" id="650164"/>
    <lineage>
        <taxon>Eukaryota</taxon>
        <taxon>Fungi</taxon>
        <taxon>Dikarya</taxon>
        <taxon>Basidiomycota</taxon>
        <taxon>Agaricomycotina</taxon>
        <taxon>Agaricomycetes</taxon>
        <taxon>Polyporales</taxon>
        <taxon>Phanerochaetaceae</taxon>
        <taxon>Phanerochaete</taxon>
    </lineage>
</organism>
<dbReference type="Proteomes" id="UP000008370">
    <property type="component" value="Unassembled WGS sequence"/>
</dbReference>
<gene>
    <name evidence="1" type="ORF">PHACADRAFT_250311</name>
</gene>
<dbReference type="PANTHER" id="PTHR28180">
    <property type="entry name" value="CONSERVED MITOCHONDRIAL PROTEIN-RELATED"/>
    <property type="match status" value="1"/>
</dbReference>
<dbReference type="OrthoDB" id="5392202at2759"/>
<reference evidence="1 2" key="1">
    <citation type="journal article" date="2012" name="BMC Genomics">
        <title>Comparative genomics of the white-rot fungi, Phanerochaete carnosa and P. chrysosporium, to elucidate the genetic basis of the distinct wood types they colonize.</title>
        <authorList>
            <person name="Suzuki H."/>
            <person name="MacDonald J."/>
            <person name="Syed K."/>
            <person name="Salamov A."/>
            <person name="Hori C."/>
            <person name="Aerts A."/>
            <person name="Henrissat B."/>
            <person name="Wiebenga A."/>
            <person name="vanKuyk P.A."/>
            <person name="Barry K."/>
            <person name="Lindquist E."/>
            <person name="LaButti K."/>
            <person name="Lapidus A."/>
            <person name="Lucas S."/>
            <person name="Coutinho P."/>
            <person name="Gong Y."/>
            <person name="Samejima M."/>
            <person name="Mahadevan R."/>
            <person name="Abou-Zaid M."/>
            <person name="de Vries R.P."/>
            <person name="Igarashi K."/>
            <person name="Yadav J.S."/>
            <person name="Grigoriev I.V."/>
            <person name="Master E.R."/>
        </authorList>
    </citation>
    <scope>NUCLEOTIDE SEQUENCE [LARGE SCALE GENOMIC DNA]</scope>
    <source>
        <strain evidence="1 2">HHB-10118-sp</strain>
    </source>
</reference>